<protein>
    <recommendedName>
        <fullName evidence="1">Carbohydrate kinase PfkB domain-containing protein</fullName>
    </recommendedName>
</protein>
<sequence>MDIIETPARSPVDWPGLDGVPDRRHRLLAIGDVRIEVRATLPRLRFTEVTRDRLAYAPAQAIVAGTAVNLARRAAGYFRRVGVLARVGDDDYTPVIRGELRRLGLRDLLQVERGAPNGVTVMLRDAPHDGRRGVRLLVAEEQAPDRRLSEHDVRRAAAEIGRADVLFLDGYALLSPVSRSALRRAALIARERGTLIAFDLVPHDIDARLPAAEVLPLLRLADVVISEAPTLARLFQRPATMTGSAEVRALVPALDRIVEGRPLWLLRFGATSLEHVLAHQRDGLLLEYPTGYGADVERAGFGDRLAAGELYWWLARRSAR</sequence>
<dbReference type="Pfam" id="PF00294">
    <property type="entry name" value="PfkB"/>
    <property type="match status" value="1"/>
</dbReference>
<dbReference type="InterPro" id="IPR029056">
    <property type="entry name" value="Ribokinase-like"/>
</dbReference>
<evidence type="ECO:0000313" key="2">
    <source>
        <dbReference type="EMBL" id="GAA2445148.1"/>
    </source>
</evidence>
<proteinExistence type="predicted"/>
<name>A0ABN3K2Q0_9ACTN</name>
<dbReference type="RefSeq" id="WP_344595210.1">
    <property type="nucleotide sequence ID" value="NZ_BAAARW010000028.1"/>
</dbReference>
<organism evidence="2 3">
    <name type="scientific">Actinomadura vinacea</name>
    <dbReference type="NCBI Taxonomy" id="115336"/>
    <lineage>
        <taxon>Bacteria</taxon>
        <taxon>Bacillati</taxon>
        <taxon>Actinomycetota</taxon>
        <taxon>Actinomycetes</taxon>
        <taxon>Streptosporangiales</taxon>
        <taxon>Thermomonosporaceae</taxon>
        <taxon>Actinomadura</taxon>
    </lineage>
</organism>
<feature type="domain" description="Carbohydrate kinase PfkB" evidence="1">
    <location>
        <begin position="61"/>
        <end position="253"/>
    </location>
</feature>
<dbReference type="SUPFAM" id="SSF53613">
    <property type="entry name" value="Ribokinase-like"/>
    <property type="match status" value="1"/>
</dbReference>
<reference evidence="2 3" key="1">
    <citation type="journal article" date="2019" name="Int. J. Syst. Evol. Microbiol.">
        <title>The Global Catalogue of Microorganisms (GCM) 10K type strain sequencing project: providing services to taxonomists for standard genome sequencing and annotation.</title>
        <authorList>
            <consortium name="The Broad Institute Genomics Platform"/>
            <consortium name="The Broad Institute Genome Sequencing Center for Infectious Disease"/>
            <person name="Wu L."/>
            <person name="Ma J."/>
        </authorList>
    </citation>
    <scope>NUCLEOTIDE SEQUENCE [LARGE SCALE GENOMIC DNA]</scope>
    <source>
        <strain evidence="2 3">JCM 3325</strain>
    </source>
</reference>
<dbReference type="Proteomes" id="UP001501231">
    <property type="component" value="Unassembled WGS sequence"/>
</dbReference>
<evidence type="ECO:0000313" key="3">
    <source>
        <dbReference type="Proteomes" id="UP001501231"/>
    </source>
</evidence>
<evidence type="ECO:0000259" key="1">
    <source>
        <dbReference type="Pfam" id="PF00294"/>
    </source>
</evidence>
<gene>
    <name evidence="2" type="ORF">GCM10010191_72410</name>
</gene>
<dbReference type="InterPro" id="IPR011611">
    <property type="entry name" value="PfkB_dom"/>
</dbReference>
<accession>A0ABN3K2Q0</accession>
<dbReference type="Gene3D" id="3.40.1190.20">
    <property type="match status" value="1"/>
</dbReference>
<comment type="caution">
    <text evidence="2">The sequence shown here is derived from an EMBL/GenBank/DDBJ whole genome shotgun (WGS) entry which is preliminary data.</text>
</comment>
<dbReference type="EMBL" id="BAAARW010000028">
    <property type="protein sequence ID" value="GAA2445148.1"/>
    <property type="molecule type" value="Genomic_DNA"/>
</dbReference>
<keyword evidence="3" id="KW-1185">Reference proteome</keyword>